<evidence type="ECO:0000259" key="5">
    <source>
        <dbReference type="Pfam" id="PF03108"/>
    </source>
</evidence>
<gene>
    <name evidence="7" type="ORF">Sangu_2633300</name>
</gene>
<dbReference type="PROSITE" id="PS01007">
    <property type="entry name" value="TRANSPOSASE_MUTATOR"/>
    <property type="match status" value="1"/>
</dbReference>
<keyword evidence="2" id="KW-0238">DNA-binding</keyword>
<feature type="region of interest" description="Disordered" evidence="4">
    <location>
        <begin position="600"/>
        <end position="623"/>
    </location>
</feature>
<dbReference type="GO" id="GO:0004803">
    <property type="term" value="F:transposase activity"/>
    <property type="evidence" value="ECO:0007669"/>
    <property type="project" value="InterPro"/>
</dbReference>
<keyword evidence="1" id="KW-0815">Transposition</keyword>
<protein>
    <submittedName>
        <fullName evidence="7">Uncharacterized protein</fullName>
    </submittedName>
</protein>
<dbReference type="GO" id="GO:0006313">
    <property type="term" value="P:DNA transposition"/>
    <property type="evidence" value="ECO:0007669"/>
    <property type="project" value="InterPro"/>
</dbReference>
<accession>A0AAW2J5S5</accession>
<feature type="compositionally biased region" description="Acidic residues" evidence="4">
    <location>
        <begin position="115"/>
        <end position="140"/>
    </location>
</feature>
<evidence type="ECO:0000259" key="6">
    <source>
        <dbReference type="Pfam" id="PF10551"/>
    </source>
</evidence>
<dbReference type="PANTHER" id="PTHR31973:SF187">
    <property type="entry name" value="MUTATOR TRANSPOSASE MUDRA PROTEIN"/>
    <property type="match status" value="1"/>
</dbReference>
<name>A0AAW2J5S5_9LAMI</name>
<feature type="compositionally biased region" description="Low complexity" evidence="4">
    <location>
        <begin position="681"/>
        <end position="699"/>
    </location>
</feature>
<evidence type="ECO:0000256" key="1">
    <source>
        <dbReference type="ARBA" id="ARBA00022578"/>
    </source>
</evidence>
<reference evidence="7" key="1">
    <citation type="submission" date="2020-06" db="EMBL/GenBank/DDBJ databases">
        <authorList>
            <person name="Li T."/>
            <person name="Hu X."/>
            <person name="Zhang T."/>
            <person name="Song X."/>
            <person name="Zhang H."/>
            <person name="Dai N."/>
            <person name="Sheng W."/>
            <person name="Hou X."/>
            <person name="Wei L."/>
        </authorList>
    </citation>
    <scope>NUCLEOTIDE SEQUENCE</scope>
    <source>
        <strain evidence="7">G01</strain>
        <tissue evidence="7">Leaf</tissue>
    </source>
</reference>
<comment type="caution">
    <text evidence="7">The sequence shown here is derived from an EMBL/GenBank/DDBJ whole genome shotgun (WGS) entry which is preliminary data.</text>
</comment>
<dbReference type="GO" id="GO:0003677">
    <property type="term" value="F:DNA binding"/>
    <property type="evidence" value="ECO:0007669"/>
    <property type="project" value="UniProtKB-KW"/>
</dbReference>
<dbReference type="EMBL" id="JACGWK010001421">
    <property type="protein sequence ID" value="KAL0288953.1"/>
    <property type="molecule type" value="Genomic_DNA"/>
</dbReference>
<evidence type="ECO:0000256" key="4">
    <source>
        <dbReference type="SAM" id="MobiDB-lite"/>
    </source>
</evidence>
<evidence type="ECO:0000256" key="2">
    <source>
        <dbReference type="ARBA" id="ARBA00023125"/>
    </source>
</evidence>
<feature type="compositionally biased region" description="Polar residues" evidence="4">
    <location>
        <begin position="642"/>
        <end position="652"/>
    </location>
</feature>
<dbReference type="AlphaFoldDB" id="A0AAW2J5S5"/>
<dbReference type="InterPro" id="IPR001207">
    <property type="entry name" value="Transposase_mutator"/>
</dbReference>
<feature type="domain" description="MULE transposase" evidence="6">
    <location>
        <begin position="322"/>
        <end position="418"/>
    </location>
</feature>
<evidence type="ECO:0000256" key="3">
    <source>
        <dbReference type="ARBA" id="ARBA00023172"/>
    </source>
</evidence>
<dbReference type="Pfam" id="PF10551">
    <property type="entry name" value="MULE"/>
    <property type="match status" value="1"/>
</dbReference>
<dbReference type="Pfam" id="PF03108">
    <property type="entry name" value="DBD_Tnp_Mut"/>
    <property type="match status" value="1"/>
</dbReference>
<evidence type="ECO:0000313" key="7">
    <source>
        <dbReference type="EMBL" id="KAL0288953.1"/>
    </source>
</evidence>
<feature type="compositionally biased region" description="Basic residues" evidence="4">
    <location>
        <begin position="603"/>
        <end position="612"/>
    </location>
</feature>
<dbReference type="InterPro" id="IPR018289">
    <property type="entry name" value="MULE_transposase_dom"/>
</dbReference>
<feature type="compositionally biased region" description="Acidic residues" evidence="4">
    <location>
        <begin position="90"/>
        <end position="106"/>
    </location>
</feature>
<reference evidence="7" key="2">
    <citation type="journal article" date="2024" name="Plant">
        <title>Genomic evolution and insights into agronomic trait innovations of Sesamum species.</title>
        <authorList>
            <person name="Miao H."/>
            <person name="Wang L."/>
            <person name="Qu L."/>
            <person name="Liu H."/>
            <person name="Sun Y."/>
            <person name="Le M."/>
            <person name="Wang Q."/>
            <person name="Wei S."/>
            <person name="Zheng Y."/>
            <person name="Lin W."/>
            <person name="Duan Y."/>
            <person name="Cao H."/>
            <person name="Xiong S."/>
            <person name="Wang X."/>
            <person name="Wei L."/>
            <person name="Li C."/>
            <person name="Ma Q."/>
            <person name="Ju M."/>
            <person name="Zhao R."/>
            <person name="Li G."/>
            <person name="Mu C."/>
            <person name="Tian Q."/>
            <person name="Mei H."/>
            <person name="Zhang T."/>
            <person name="Gao T."/>
            <person name="Zhang H."/>
        </authorList>
    </citation>
    <scope>NUCLEOTIDE SEQUENCE</scope>
    <source>
        <strain evidence="7">G01</strain>
    </source>
</reference>
<proteinExistence type="predicted"/>
<feature type="compositionally biased region" description="Basic residues" evidence="4">
    <location>
        <begin position="664"/>
        <end position="680"/>
    </location>
</feature>
<dbReference type="PANTHER" id="PTHR31973">
    <property type="entry name" value="POLYPROTEIN, PUTATIVE-RELATED"/>
    <property type="match status" value="1"/>
</dbReference>
<feature type="compositionally biased region" description="Basic and acidic residues" evidence="4">
    <location>
        <begin position="141"/>
        <end position="150"/>
    </location>
</feature>
<feature type="region of interest" description="Disordered" evidence="4">
    <location>
        <begin position="90"/>
        <end position="161"/>
    </location>
</feature>
<feature type="domain" description="Transposase MuDR plant" evidence="5">
    <location>
        <begin position="183"/>
        <end position="248"/>
    </location>
</feature>
<organism evidence="7">
    <name type="scientific">Sesamum angustifolium</name>
    <dbReference type="NCBI Taxonomy" id="2727405"/>
    <lineage>
        <taxon>Eukaryota</taxon>
        <taxon>Viridiplantae</taxon>
        <taxon>Streptophyta</taxon>
        <taxon>Embryophyta</taxon>
        <taxon>Tracheophyta</taxon>
        <taxon>Spermatophyta</taxon>
        <taxon>Magnoliopsida</taxon>
        <taxon>eudicotyledons</taxon>
        <taxon>Gunneridae</taxon>
        <taxon>Pentapetalae</taxon>
        <taxon>asterids</taxon>
        <taxon>lamiids</taxon>
        <taxon>Lamiales</taxon>
        <taxon>Pedaliaceae</taxon>
        <taxon>Sesamum</taxon>
    </lineage>
</organism>
<feature type="region of interest" description="Disordered" evidence="4">
    <location>
        <begin position="642"/>
        <end position="766"/>
    </location>
</feature>
<dbReference type="InterPro" id="IPR004332">
    <property type="entry name" value="Transposase_MuDR"/>
</dbReference>
<keyword evidence="3" id="KW-0233">DNA recombination</keyword>
<sequence>MVDKVYALAIHYRGKCKKLKNIDPDKYSYIDFVADIKEVHAVGDETVFKITCTMDDSNATMNICNDFDVLSMFSRNENRVEFDVFVENVEGDSNGEGDEWIAENGEDTGGRGSENESDDENISGEDSENESVGEDSGDELSDYKSDEHCEPNNFSDSEFEDDPLHGSLNRDACTLPCETGQKVKLEKGMVFVDINAFRKVLKEFVIQEGFKVMRMRNEKKRVTAHCSVKDCPWRVHASPLADGVTFQVKTYVPNHTCVRSDPTKEASAEWIASKIESVLRENPGMKARDETEPIHSTPIFKRFFLGLSALRDGFLEGCSPFLGFDGCHLKGPFGGVLLAAIGLDGNNGLFPVAFAVVESECKESWTFFFENLSMLVGGFSVDKPWTFMSDRQKGLVETINEVVPHAINRRCARHIYANFRSQFAGTALKRYFWQAARSYSAAGFNFALYKIKELKPAAYEWLLKIPAEMWSRHAFDPRIKNDHVTNNISESFNHWVGELRSKPILTLVDGLRAKLMSRLQKRKQKGIKWSGLVVPNVVKGLNLVKEESRKCHLLVAGDYEFEVQDENINYIVNLRERTLPDQTFWPHGADVTPTLLPPIIKRMPGRPKKSRRKEQGEETNAIRRSNMVKCKVCNELGHNRRTCPNIQVQNSGRDSDLHVPLSKLTRKRKTPPLAGRKRKAAVISSSQPPAPAQVSSSQPLPKKDPVVPSMHAAGSSSQPQPPSYLGAAYLPPSFWRGIGVSPHKEIRSKKHNDAKGANDNETCSQQ</sequence>